<organism evidence="2 4">
    <name type="scientific">Dorea formicigenerans</name>
    <dbReference type="NCBI Taxonomy" id="39486"/>
    <lineage>
        <taxon>Bacteria</taxon>
        <taxon>Bacillati</taxon>
        <taxon>Bacillota</taxon>
        <taxon>Clostridia</taxon>
        <taxon>Lachnospirales</taxon>
        <taxon>Lachnospiraceae</taxon>
        <taxon>Dorea</taxon>
    </lineage>
</organism>
<proteinExistence type="predicted"/>
<dbReference type="RefSeq" id="WP_118146122.1">
    <property type="nucleotide sequence ID" value="NZ_QRWH01000023.1"/>
</dbReference>
<accession>A0A412M9W6</accession>
<sequence>MSGKKKILLVVVILLIGAAFIGIGVAVTNSTVKDTQTTEASENEDKKSSTTGNVGDKEAAEKMIDQTVTREEIEEKVGEWNDFELDGNGCERGVYAGKFYYDNIRINSRTYDKGETFRIVAVNEE</sequence>
<feature type="region of interest" description="Disordered" evidence="1">
    <location>
        <begin position="33"/>
        <end position="66"/>
    </location>
</feature>
<evidence type="ECO:0000313" key="5">
    <source>
        <dbReference type="Proteomes" id="UP000285642"/>
    </source>
</evidence>
<evidence type="ECO:0000313" key="4">
    <source>
        <dbReference type="Proteomes" id="UP000283630"/>
    </source>
</evidence>
<evidence type="ECO:0000256" key="1">
    <source>
        <dbReference type="SAM" id="MobiDB-lite"/>
    </source>
</evidence>
<protein>
    <submittedName>
        <fullName evidence="2">Uncharacterized protein</fullName>
    </submittedName>
</protein>
<evidence type="ECO:0000313" key="2">
    <source>
        <dbReference type="EMBL" id="RGT06739.1"/>
    </source>
</evidence>
<feature type="compositionally biased region" description="Basic and acidic residues" evidence="1">
    <location>
        <begin position="55"/>
        <end position="66"/>
    </location>
</feature>
<name>A0A412M9W6_9FIRM</name>
<reference evidence="4 5" key="1">
    <citation type="submission" date="2018-08" db="EMBL/GenBank/DDBJ databases">
        <title>A genome reference for cultivated species of the human gut microbiota.</title>
        <authorList>
            <person name="Zou Y."/>
            <person name="Xue W."/>
            <person name="Luo G."/>
        </authorList>
    </citation>
    <scope>NUCLEOTIDE SEQUENCE [LARGE SCALE GENOMIC DNA]</scope>
    <source>
        <strain evidence="2 4">AF19-4AC</strain>
        <strain evidence="3 5">AM42-8</strain>
    </source>
</reference>
<evidence type="ECO:0000313" key="3">
    <source>
        <dbReference type="EMBL" id="RHA67752.1"/>
    </source>
</evidence>
<comment type="caution">
    <text evidence="2">The sequence shown here is derived from an EMBL/GenBank/DDBJ whole genome shotgun (WGS) entry which is preliminary data.</text>
</comment>
<dbReference type="Proteomes" id="UP000285642">
    <property type="component" value="Unassembled WGS sequence"/>
</dbReference>
<dbReference type="Proteomes" id="UP000283630">
    <property type="component" value="Unassembled WGS sequence"/>
</dbReference>
<dbReference type="EMBL" id="QSFS01000013">
    <property type="protein sequence ID" value="RHA67752.1"/>
    <property type="molecule type" value="Genomic_DNA"/>
</dbReference>
<dbReference type="EMBL" id="QRWH01000023">
    <property type="protein sequence ID" value="RGT06739.1"/>
    <property type="molecule type" value="Genomic_DNA"/>
</dbReference>
<gene>
    <name evidence="3" type="ORF">DW924_11575</name>
    <name evidence="2" type="ORF">DWX53_15365</name>
</gene>
<dbReference type="AlphaFoldDB" id="A0A412M9W6"/>